<gene>
    <name evidence="3" type="ORF">WJU22_03925</name>
</gene>
<dbReference type="EMBL" id="CP150096">
    <property type="protein sequence ID" value="WZN47325.1"/>
    <property type="molecule type" value="Genomic_DNA"/>
</dbReference>
<dbReference type="Gene3D" id="3.90.640.20">
    <property type="entry name" value="Heat-shock cognate protein, ATPase"/>
    <property type="match status" value="1"/>
</dbReference>
<feature type="signal peptide" evidence="1">
    <location>
        <begin position="1"/>
        <end position="18"/>
    </location>
</feature>
<accession>A0ABZ2Z500</accession>
<evidence type="ECO:0000259" key="2">
    <source>
        <dbReference type="Pfam" id="PF11738"/>
    </source>
</evidence>
<name>A0ABZ2Z500_9BACT</name>
<evidence type="ECO:0000313" key="3">
    <source>
        <dbReference type="EMBL" id="WZN47325.1"/>
    </source>
</evidence>
<evidence type="ECO:0000256" key="1">
    <source>
        <dbReference type="SAM" id="SignalP"/>
    </source>
</evidence>
<dbReference type="RefSeq" id="WP_341841968.1">
    <property type="nucleotide sequence ID" value="NZ_CP149792.1"/>
</dbReference>
<organism evidence="3 4">
    <name type="scientific">Chitinophaga caseinilytica</name>
    <dbReference type="NCBI Taxonomy" id="2267521"/>
    <lineage>
        <taxon>Bacteria</taxon>
        <taxon>Pseudomonadati</taxon>
        <taxon>Bacteroidota</taxon>
        <taxon>Chitinophagia</taxon>
        <taxon>Chitinophagales</taxon>
        <taxon>Chitinophagaceae</taxon>
        <taxon>Chitinophaga</taxon>
    </lineage>
</organism>
<keyword evidence="4" id="KW-1185">Reference proteome</keyword>
<proteinExistence type="predicted"/>
<dbReference type="Proteomes" id="UP001449657">
    <property type="component" value="Chromosome"/>
</dbReference>
<dbReference type="Pfam" id="PF11738">
    <property type="entry name" value="DUF3298"/>
    <property type="match status" value="1"/>
</dbReference>
<keyword evidence="1" id="KW-0732">Signal</keyword>
<dbReference type="InterPro" id="IPR021729">
    <property type="entry name" value="DUF3298"/>
</dbReference>
<evidence type="ECO:0000313" key="4">
    <source>
        <dbReference type="Proteomes" id="UP001449657"/>
    </source>
</evidence>
<feature type="chain" id="PRO_5046331903" evidence="1">
    <location>
        <begin position="19"/>
        <end position="380"/>
    </location>
</feature>
<dbReference type="InterPro" id="IPR037126">
    <property type="entry name" value="PdaC/RsiV-like_sf"/>
</dbReference>
<reference evidence="3 4" key="1">
    <citation type="submission" date="2024-03" db="EMBL/GenBank/DDBJ databases">
        <title>Chitinophaga caseinilytica sp. nov., a casein hydrolysing bacterium isolated from forest soil.</title>
        <authorList>
            <person name="Lee D.S."/>
            <person name="Han D.M."/>
            <person name="Baek J.H."/>
            <person name="Choi D.G."/>
            <person name="Jeon J.H."/>
            <person name="Jeon C.O."/>
        </authorList>
    </citation>
    <scope>NUCLEOTIDE SEQUENCE [LARGE SCALE GENOMIC DNA]</scope>
    <source>
        <strain evidence="3 4">KACC 19118</strain>
    </source>
</reference>
<dbReference type="Gene3D" id="3.30.565.40">
    <property type="entry name" value="Fervidobacterium nodosum Rt17-B1 like"/>
    <property type="match status" value="1"/>
</dbReference>
<sequence length="380" mass="41505">MRMLICMLTALAPLCACQSGQKKPAALDSTAAATVAAVKVPVAHSFYKQLKGTLAGQPVTMQLVKYAPGDYEAWYLYDKEGEPIGLSLSRETADSLIFAEFAGPNDENIFRGTFDGSQFRGVWTGNEKSFEFGLQEDMDSAVTFETYTLWDSAKLRPHDASSPMAQFSAEIVWPSGGADAAIITFLRKAMQPGMKPGDMPLQALKASALGYLSGYQDNSETIDSSELVAGSGATWNWESQESQSVVWNKYPLLVIANFSYDYSGGAHGNYGTTFDAYDLAAKKKLTAKDVFKPGYKPVVGAALEKAFRKQFRVPAGEPLDKGFLFEPHIVPNENFYPTGKGVVFNFIPYEIAAYAVGQISLFVPWSDIRSVVQPAYLPKT</sequence>
<protein>
    <submittedName>
        <fullName evidence="3">DUF3298 domain-containing protein</fullName>
    </submittedName>
</protein>
<feature type="domain" description="DUF3298" evidence="2">
    <location>
        <begin position="288"/>
        <end position="366"/>
    </location>
</feature>